<name>A0AAW1W898_RUBAR</name>
<feature type="transmembrane region" description="Helical" evidence="9">
    <location>
        <begin position="383"/>
        <end position="407"/>
    </location>
</feature>
<feature type="compositionally biased region" description="Basic and acidic residues" evidence="8">
    <location>
        <begin position="1"/>
        <end position="15"/>
    </location>
</feature>
<keyword evidence="3 9" id="KW-0812">Transmembrane</keyword>
<evidence type="ECO:0000256" key="8">
    <source>
        <dbReference type="SAM" id="MobiDB-lite"/>
    </source>
</evidence>
<feature type="region of interest" description="Disordered" evidence="8">
    <location>
        <begin position="1"/>
        <end position="58"/>
    </location>
</feature>
<evidence type="ECO:0000256" key="4">
    <source>
        <dbReference type="ARBA" id="ARBA00022970"/>
    </source>
</evidence>
<dbReference type="PANTHER" id="PTHR22950:SF692">
    <property type="entry name" value="TRANSMEMBRANE AMINO ACID TRANSPORTER FAMILY PROTEIN"/>
    <property type="match status" value="1"/>
</dbReference>
<evidence type="ECO:0000256" key="7">
    <source>
        <dbReference type="ARBA" id="ARBA00049662"/>
    </source>
</evidence>
<feature type="compositionally biased region" description="Acidic residues" evidence="8">
    <location>
        <begin position="16"/>
        <end position="27"/>
    </location>
</feature>
<keyword evidence="2" id="KW-0813">Transport</keyword>
<dbReference type="FunFam" id="1.20.1740.10:FF:000047">
    <property type="entry name" value="Amino acid transporter AVT1A"/>
    <property type="match status" value="1"/>
</dbReference>
<feature type="transmembrane region" description="Helical" evidence="9">
    <location>
        <begin position="490"/>
        <end position="514"/>
    </location>
</feature>
<evidence type="ECO:0000313" key="12">
    <source>
        <dbReference type="Proteomes" id="UP001457282"/>
    </source>
</evidence>
<feature type="transmembrane region" description="Helical" evidence="9">
    <location>
        <begin position="308"/>
        <end position="332"/>
    </location>
</feature>
<dbReference type="PANTHER" id="PTHR22950">
    <property type="entry name" value="AMINO ACID TRANSPORTER"/>
    <property type="match status" value="1"/>
</dbReference>
<keyword evidence="12" id="KW-1185">Reference proteome</keyword>
<comment type="caution">
    <text evidence="11">The sequence shown here is derived from an EMBL/GenBank/DDBJ whole genome shotgun (WGS) entry which is preliminary data.</text>
</comment>
<keyword evidence="5 9" id="KW-1133">Transmembrane helix</keyword>
<sequence>MSSWMKLDEDLGPERGDEDFLTDDEENQAQRNNYEHSEAETESEIGRPASRTHSREGIAISVPNTNAWPQSYWQSIDMYSSVMTPPSLPSLTFIRSRGASFSSLSSFVKCQQSPDVNSSQLMSSRLLAEETSNLDKEGPAVASSPPALSARFSVTELPPPKEHSCSFSQAVLNGTNVLCGIGLLTTPYAIKEGGWLSLIILAFLGVVCCYTGILLMRCLESYPGLRTYPDIGQAAFGSNGRLILSIILYLELYGACVEFLTLMGSNLAALFPNTHIAFAGIHLGSQEIFAITATLVVLPTVWLQNLSLLSYLSVGGVGASILVALLLLWVGVVNQVGFHHSGPALNLSGVPVTMGIYGFGFAGHSVFPNIYTSMKKPSQFPAVLITSVSFCFFMYTGVATCGFLMFGDSISSQFTLNMPEEFVASKIAVWTTIVNPMTKYALTMTPVALSVEELFPESWMGSHLASILTRTVLVLSTLFVALSFPFFGAVMALIGSLLAMLVAIICPCVCYLILLKGRLTKLQISTCILIIMVGVMCSVVGTYSSLAKIAEAMN</sequence>
<evidence type="ECO:0000256" key="2">
    <source>
        <dbReference type="ARBA" id="ARBA00022448"/>
    </source>
</evidence>
<dbReference type="EMBL" id="JBEDUW010000006">
    <property type="protein sequence ID" value="KAK9920637.1"/>
    <property type="molecule type" value="Genomic_DNA"/>
</dbReference>
<dbReference type="GO" id="GO:0015179">
    <property type="term" value="F:L-amino acid transmembrane transporter activity"/>
    <property type="evidence" value="ECO:0007669"/>
    <property type="project" value="TreeGrafter"/>
</dbReference>
<protein>
    <recommendedName>
        <fullName evidence="10">Amino acid transporter transmembrane domain-containing protein</fullName>
    </recommendedName>
</protein>
<proteinExistence type="inferred from homology"/>
<dbReference type="AlphaFoldDB" id="A0AAW1W898"/>
<evidence type="ECO:0000256" key="5">
    <source>
        <dbReference type="ARBA" id="ARBA00022989"/>
    </source>
</evidence>
<feature type="transmembrane region" description="Helical" evidence="9">
    <location>
        <begin position="196"/>
        <end position="216"/>
    </location>
</feature>
<reference evidence="11 12" key="1">
    <citation type="journal article" date="2023" name="G3 (Bethesda)">
        <title>A chromosome-length genome assembly and annotation of blackberry (Rubus argutus, cv. 'Hillquist').</title>
        <authorList>
            <person name="Bruna T."/>
            <person name="Aryal R."/>
            <person name="Dudchenko O."/>
            <person name="Sargent D.J."/>
            <person name="Mead D."/>
            <person name="Buti M."/>
            <person name="Cavallini A."/>
            <person name="Hytonen T."/>
            <person name="Andres J."/>
            <person name="Pham M."/>
            <person name="Weisz D."/>
            <person name="Mascagni F."/>
            <person name="Usai G."/>
            <person name="Natali L."/>
            <person name="Bassil N."/>
            <person name="Fernandez G.E."/>
            <person name="Lomsadze A."/>
            <person name="Armour M."/>
            <person name="Olukolu B."/>
            <person name="Poorten T."/>
            <person name="Britton C."/>
            <person name="Davik J."/>
            <person name="Ashrafi H."/>
            <person name="Aiden E.L."/>
            <person name="Borodovsky M."/>
            <person name="Worthington M."/>
        </authorList>
    </citation>
    <scope>NUCLEOTIDE SEQUENCE [LARGE SCALE GENOMIC DNA]</scope>
    <source>
        <strain evidence="11">PI 553951</strain>
    </source>
</reference>
<gene>
    <name evidence="11" type="ORF">M0R45_029186</name>
</gene>
<accession>A0AAW1W898</accession>
<evidence type="ECO:0000256" key="9">
    <source>
        <dbReference type="SAM" id="Phobius"/>
    </source>
</evidence>
<keyword evidence="4" id="KW-0029">Amino-acid transport</keyword>
<dbReference type="Proteomes" id="UP001457282">
    <property type="component" value="Unassembled WGS sequence"/>
</dbReference>
<dbReference type="GO" id="GO:0005774">
    <property type="term" value="C:vacuolar membrane"/>
    <property type="evidence" value="ECO:0007669"/>
    <property type="project" value="TreeGrafter"/>
</dbReference>
<comment type="subcellular location">
    <subcellularLocation>
        <location evidence="1">Membrane</location>
        <topology evidence="1">Multi-pass membrane protein</topology>
    </subcellularLocation>
</comment>
<feature type="transmembrane region" description="Helical" evidence="9">
    <location>
        <begin position="352"/>
        <end position="371"/>
    </location>
</feature>
<feature type="transmembrane region" description="Helical" evidence="9">
    <location>
        <begin position="463"/>
        <end position="484"/>
    </location>
</feature>
<evidence type="ECO:0000313" key="11">
    <source>
        <dbReference type="EMBL" id="KAK9920637.1"/>
    </source>
</evidence>
<feature type="transmembrane region" description="Helical" evidence="9">
    <location>
        <begin position="276"/>
        <end position="301"/>
    </location>
</feature>
<feature type="transmembrane region" description="Helical" evidence="9">
    <location>
        <begin position="242"/>
        <end position="264"/>
    </location>
</feature>
<evidence type="ECO:0000256" key="1">
    <source>
        <dbReference type="ARBA" id="ARBA00004141"/>
    </source>
</evidence>
<evidence type="ECO:0000256" key="6">
    <source>
        <dbReference type="ARBA" id="ARBA00023136"/>
    </source>
</evidence>
<dbReference type="InterPro" id="IPR013057">
    <property type="entry name" value="AA_transpt_TM"/>
</dbReference>
<feature type="transmembrane region" description="Helical" evidence="9">
    <location>
        <begin position="526"/>
        <end position="546"/>
    </location>
</feature>
<dbReference type="Gene3D" id="1.20.1740.10">
    <property type="entry name" value="Amino acid/polyamine transporter I"/>
    <property type="match status" value="1"/>
</dbReference>
<comment type="similarity">
    <text evidence="7">Belongs to the amino acid/polyamine transporter 2 family. Amino acid/auxin permease (AAAP) (TC 2.A.18.5) subfamily.</text>
</comment>
<dbReference type="Pfam" id="PF01490">
    <property type="entry name" value="Aa_trans"/>
    <property type="match status" value="1"/>
</dbReference>
<evidence type="ECO:0000259" key="10">
    <source>
        <dbReference type="Pfam" id="PF01490"/>
    </source>
</evidence>
<keyword evidence="6 9" id="KW-0472">Membrane</keyword>
<feature type="domain" description="Amino acid transporter transmembrane" evidence="10">
    <location>
        <begin position="165"/>
        <end position="545"/>
    </location>
</feature>
<evidence type="ECO:0000256" key="3">
    <source>
        <dbReference type="ARBA" id="ARBA00022692"/>
    </source>
</evidence>
<organism evidence="11 12">
    <name type="scientific">Rubus argutus</name>
    <name type="common">Southern blackberry</name>
    <dbReference type="NCBI Taxonomy" id="59490"/>
    <lineage>
        <taxon>Eukaryota</taxon>
        <taxon>Viridiplantae</taxon>
        <taxon>Streptophyta</taxon>
        <taxon>Embryophyta</taxon>
        <taxon>Tracheophyta</taxon>
        <taxon>Spermatophyta</taxon>
        <taxon>Magnoliopsida</taxon>
        <taxon>eudicotyledons</taxon>
        <taxon>Gunneridae</taxon>
        <taxon>Pentapetalae</taxon>
        <taxon>rosids</taxon>
        <taxon>fabids</taxon>
        <taxon>Rosales</taxon>
        <taxon>Rosaceae</taxon>
        <taxon>Rosoideae</taxon>
        <taxon>Rosoideae incertae sedis</taxon>
        <taxon>Rubus</taxon>
    </lineage>
</organism>